<proteinExistence type="predicted"/>
<protein>
    <recommendedName>
        <fullName evidence="3">Integrase catalytic domain-containing protein</fullName>
    </recommendedName>
</protein>
<dbReference type="HOGENOM" id="CLU_2147644_0_0_1"/>
<dbReference type="EMBL" id="DS995753">
    <property type="protein sequence ID" value="EGE06891.1"/>
    <property type="molecule type" value="Genomic_DNA"/>
</dbReference>
<evidence type="ECO:0008006" key="3">
    <source>
        <dbReference type="Google" id="ProtNLM"/>
    </source>
</evidence>
<gene>
    <name evidence="1" type="ORF">TEQG_08745</name>
</gene>
<dbReference type="Proteomes" id="UP000009169">
    <property type="component" value="Unassembled WGS sequence"/>
</dbReference>
<evidence type="ECO:0000313" key="1">
    <source>
        <dbReference type="EMBL" id="EGE06891.1"/>
    </source>
</evidence>
<dbReference type="GO" id="GO:0003676">
    <property type="term" value="F:nucleic acid binding"/>
    <property type="evidence" value="ECO:0007669"/>
    <property type="project" value="InterPro"/>
</dbReference>
<reference evidence="2" key="1">
    <citation type="journal article" date="2012" name="MBio">
        <title>Comparative genome analysis of Trichophyton rubrum and related dermatophytes reveals candidate genes involved in infection.</title>
        <authorList>
            <person name="Martinez D.A."/>
            <person name="Oliver B.G."/>
            <person name="Graeser Y."/>
            <person name="Goldberg J.M."/>
            <person name="Li W."/>
            <person name="Martinez-Rossi N.M."/>
            <person name="Monod M."/>
            <person name="Shelest E."/>
            <person name="Barton R.C."/>
            <person name="Birch E."/>
            <person name="Brakhage A.A."/>
            <person name="Chen Z."/>
            <person name="Gurr S.J."/>
            <person name="Heiman D."/>
            <person name="Heitman J."/>
            <person name="Kosti I."/>
            <person name="Rossi A."/>
            <person name="Saif S."/>
            <person name="Samalova M."/>
            <person name="Saunders C.W."/>
            <person name="Shea T."/>
            <person name="Summerbell R.C."/>
            <person name="Xu J."/>
            <person name="Young S."/>
            <person name="Zeng Q."/>
            <person name="Birren B.W."/>
            <person name="Cuomo C.A."/>
            <person name="White T.C."/>
        </authorList>
    </citation>
    <scope>NUCLEOTIDE SEQUENCE [LARGE SCALE GENOMIC DNA]</scope>
    <source>
        <strain evidence="2">ATCC MYA-4606 / CBS 127.97</strain>
    </source>
</reference>
<dbReference type="SUPFAM" id="SSF53098">
    <property type="entry name" value="Ribonuclease H-like"/>
    <property type="match status" value="1"/>
</dbReference>
<dbReference type="InterPro" id="IPR012337">
    <property type="entry name" value="RNaseH-like_sf"/>
</dbReference>
<organism evidence="1 2">
    <name type="scientific">Trichophyton equinum (strain ATCC MYA-4606 / CBS 127.97)</name>
    <name type="common">Horse ringworm fungus</name>
    <dbReference type="NCBI Taxonomy" id="559882"/>
    <lineage>
        <taxon>Eukaryota</taxon>
        <taxon>Fungi</taxon>
        <taxon>Dikarya</taxon>
        <taxon>Ascomycota</taxon>
        <taxon>Pezizomycotina</taxon>
        <taxon>Eurotiomycetes</taxon>
        <taxon>Eurotiomycetidae</taxon>
        <taxon>Onygenales</taxon>
        <taxon>Arthrodermataceae</taxon>
        <taxon>Trichophyton</taxon>
    </lineage>
</organism>
<evidence type="ECO:0000313" key="2">
    <source>
        <dbReference type="Proteomes" id="UP000009169"/>
    </source>
</evidence>
<dbReference type="AlphaFoldDB" id="F2PYC3"/>
<dbReference type="InterPro" id="IPR036397">
    <property type="entry name" value="RNaseH_sf"/>
</dbReference>
<dbReference type="VEuPathDB" id="FungiDB:TEQG_08745"/>
<sequence length="112" mass="12652">MGLLLSHLEGNTFNTLLVIVDILTKFALYISYTKDVKVEGLGYLIFKNVISLFGMPANLVTNRGTLFTCSKRRLSTAFYLQTNSQTERQNQTIEYYLSEALAVALMGYKPEL</sequence>
<dbReference type="Gene3D" id="3.30.420.10">
    <property type="entry name" value="Ribonuclease H-like superfamily/Ribonuclease H"/>
    <property type="match status" value="1"/>
</dbReference>
<keyword evidence="2" id="KW-1185">Reference proteome</keyword>
<accession>F2PYC3</accession>
<name>F2PYC3_TRIEC</name>